<dbReference type="GO" id="GO:0016705">
    <property type="term" value="F:oxidoreductase activity, acting on paired donors, with incorporation or reduction of molecular oxygen"/>
    <property type="evidence" value="ECO:0007669"/>
    <property type="project" value="InterPro"/>
</dbReference>
<dbReference type="Pfam" id="PF00067">
    <property type="entry name" value="p450"/>
    <property type="match status" value="1"/>
</dbReference>
<dbReference type="InterPro" id="IPR001128">
    <property type="entry name" value="Cyt_P450"/>
</dbReference>
<evidence type="ECO:0000256" key="2">
    <source>
        <dbReference type="ARBA" id="ARBA00022617"/>
    </source>
</evidence>
<keyword evidence="12" id="KW-1185">Reference proteome</keyword>
<dbReference type="PROSITE" id="PS00086">
    <property type="entry name" value="CYTOCHROME_P450"/>
    <property type="match status" value="1"/>
</dbReference>
<evidence type="ECO:0000256" key="7">
    <source>
        <dbReference type="PIRSR" id="PIRSR602401-1"/>
    </source>
</evidence>
<evidence type="ECO:0000256" key="5">
    <source>
        <dbReference type="ARBA" id="ARBA00023004"/>
    </source>
</evidence>
<dbReference type="AlphaFoldDB" id="A0AAJ3DKY3"/>
<dbReference type="Proteomes" id="UP000477779">
    <property type="component" value="Unassembled WGS sequence"/>
</dbReference>
<evidence type="ECO:0000313" key="11">
    <source>
        <dbReference type="EMBL" id="QGL47033.1"/>
    </source>
</evidence>
<keyword evidence="6 8" id="KW-0503">Monooxygenase</keyword>
<evidence type="ECO:0000313" key="13">
    <source>
        <dbReference type="Proteomes" id="UP000477779"/>
    </source>
</evidence>
<dbReference type="PANTHER" id="PTHR24291">
    <property type="entry name" value="CYTOCHROME P450 FAMILY 4"/>
    <property type="match status" value="1"/>
</dbReference>
<dbReference type="Gene3D" id="1.10.630.10">
    <property type="entry name" value="Cytochrome P450"/>
    <property type="match status" value="1"/>
</dbReference>
<dbReference type="Proteomes" id="UP000402241">
    <property type="component" value="Chromosome"/>
</dbReference>
<evidence type="ECO:0000313" key="12">
    <source>
        <dbReference type="Proteomes" id="UP000402241"/>
    </source>
</evidence>
<dbReference type="InterPro" id="IPR017972">
    <property type="entry name" value="Cyt_P450_CS"/>
</dbReference>
<dbReference type="InterPro" id="IPR050196">
    <property type="entry name" value="Cytochrome_P450_Monoox"/>
</dbReference>
<gene>
    <name evidence="10" type="ORF">G3561_21930</name>
    <name evidence="11" type="ORF">GCE86_08180</name>
</gene>
<dbReference type="InterPro" id="IPR036396">
    <property type="entry name" value="Cyt_P450_sf"/>
</dbReference>
<evidence type="ECO:0000313" key="10">
    <source>
        <dbReference type="EMBL" id="NES30196.1"/>
    </source>
</evidence>
<protein>
    <submittedName>
        <fullName evidence="10">Cytochrome P450</fullName>
    </submittedName>
</protein>
<accession>A0AAJ3DKY3</accession>
<evidence type="ECO:0000256" key="9">
    <source>
        <dbReference type="SAM" id="MobiDB-lite"/>
    </source>
</evidence>
<dbReference type="CDD" id="cd20620">
    <property type="entry name" value="CYP132-like"/>
    <property type="match status" value="1"/>
</dbReference>
<dbReference type="PRINTS" id="PR00385">
    <property type="entry name" value="P450"/>
</dbReference>
<reference evidence="11 12" key="1">
    <citation type="submission" date="2019-10" db="EMBL/GenBank/DDBJ databases">
        <title>Genome Sequence of Micromonospora terminaliae DSM 101760.</title>
        <authorList>
            <person name="Guo L."/>
        </authorList>
    </citation>
    <scope>NUCLEOTIDE SEQUENCE [LARGE SCALE GENOMIC DNA]</scope>
    <source>
        <strain evidence="11 12">DSM 101760</strain>
    </source>
</reference>
<evidence type="ECO:0000256" key="4">
    <source>
        <dbReference type="ARBA" id="ARBA00023002"/>
    </source>
</evidence>
<evidence type="ECO:0000256" key="8">
    <source>
        <dbReference type="RuleBase" id="RU000461"/>
    </source>
</evidence>
<proteinExistence type="inferred from homology"/>
<dbReference type="GO" id="GO:0004497">
    <property type="term" value="F:monooxygenase activity"/>
    <property type="evidence" value="ECO:0007669"/>
    <property type="project" value="UniProtKB-KW"/>
</dbReference>
<keyword evidence="5 7" id="KW-0408">Iron</keyword>
<dbReference type="EMBL" id="JAAHBZ010000010">
    <property type="protein sequence ID" value="NES30196.1"/>
    <property type="molecule type" value="Genomic_DNA"/>
</dbReference>
<sequence>MRTGNRADQAPRDPDRRTSGRRTFPGPPPWATPGLLRKLWGDRLALLSDAANEYGDVVRFAMGPKTLYFFNHPDHARHVLADNAANYHKGLGLAEARRRILGDGLLTSEGETWRGQRRLISPAFRRERIAGFAGVVADAGAQLTERLDAQTGNVVDLAEEMTALTMDVLGRTLLDADLSPLSFLGTAFETAQEQAMFEMVTLGALPLWLPLRRHRRFRAAKRQIEDAVRTLVGSRGPGPGTDGSDLMSVLLRAADSEQDADARWRGLRDQIVTMLLAGHETTASTLSWAWYLLSRHPEAAERMHAEAVAVLGDRTPGYADLAGLPYTTMVIQETMRLYPAVWGLPRVALAADEIGGYPIPAGADVMISPYTLHRHRDFWPEPDRFRPERFAADAPAVAHRYAYIPFGAGPRVCVGSHLGMLEATLVAAMVARRFRFEFAGPADPVPEAMLSLRIRDGLPVRVRPA</sequence>
<evidence type="ECO:0000256" key="3">
    <source>
        <dbReference type="ARBA" id="ARBA00022723"/>
    </source>
</evidence>
<name>A0AAJ3DKY3_9ACTN</name>
<dbReference type="RefSeq" id="WP_154226377.1">
    <property type="nucleotide sequence ID" value="NZ_CP045309.1"/>
</dbReference>
<dbReference type="PRINTS" id="PR00463">
    <property type="entry name" value="EP450I"/>
</dbReference>
<dbReference type="EMBL" id="CP045309">
    <property type="protein sequence ID" value="QGL47033.1"/>
    <property type="molecule type" value="Genomic_DNA"/>
</dbReference>
<feature type="compositionally biased region" description="Basic and acidic residues" evidence="9">
    <location>
        <begin position="9"/>
        <end position="18"/>
    </location>
</feature>
<organism evidence="10 13">
    <name type="scientific">Micromonospora terminaliae</name>
    <dbReference type="NCBI Taxonomy" id="1914461"/>
    <lineage>
        <taxon>Bacteria</taxon>
        <taxon>Bacillati</taxon>
        <taxon>Actinomycetota</taxon>
        <taxon>Actinomycetes</taxon>
        <taxon>Micromonosporales</taxon>
        <taxon>Micromonosporaceae</taxon>
        <taxon>Micromonospora</taxon>
    </lineage>
</organism>
<dbReference type="InterPro" id="IPR002401">
    <property type="entry name" value="Cyt_P450_E_grp-I"/>
</dbReference>
<evidence type="ECO:0000256" key="6">
    <source>
        <dbReference type="ARBA" id="ARBA00023033"/>
    </source>
</evidence>
<feature type="region of interest" description="Disordered" evidence="9">
    <location>
        <begin position="1"/>
        <end position="30"/>
    </location>
</feature>
<evidence type="ECO:0000256" key="1">
    <source>
        <dbReference type="ARBA" id="ARBA00010617"/>
    </source>
</evidence>
<keyword evidence="2 7" id="KW-0349">Heme</keyword>
<keyword evidence="3 7" id="KW-0479">Metal-binding</keyword>
<dbReference type="PANTHER" id="PTHR24291:SF50">
    <property type="entry name" value="BIFUNCTIONAL ALBAFLAVENONE MONOOXYGENASE_TERPENE SYNTHASE"/>
    <property type="match status" value="1"/>
</dbReference>
<feature type="binding site" description="axial binding residue" evidence="7">
    <location>
        <position position="413"/>
    </location>
    <ligand>
        <name>heme</name>
        <dbReference type="ChEBI" id="CHEBI:30413"/>
    </ligand>
    <ligandPart>
        <name>Fe</name>
        <dbReference type="ChEBI" id="CHEBI:18248"/>
    </ligandPart>
</feature>
<comment type="similarity">
    <text evidence="1 8">Belongs to the cytochrome P450 family.</text>
</comment>
<dbReference type="GO" id="GO:0020037">
    <property type="term" value="F:heme binding"/>
    <property type="evidence" value="ECO:0007669"/>
    <property type="project" value="InterPro"/>
</dbReference>
<dbReference type="SUPFAM" id="SSF48264">
    <property type="entry name" value="Cytochrome P450"/>
    <property type="match status" value="1"/>
</dbReference>
<reference evidence="10 13" key="2">
    <citation type="submission" date="2020-02" db="EMBL/GenBank/DDBJ databases">
        <title>WGS of Micromonospora spp. isolated from hot spring.</title>
        <authorList>
            <person name="Thawai C."/>
        </authorList>
    </citation>
    <scope>NUCLEOTIDE SEQUENCE [LARGE SCALE GENOMIC DNA]</scope>
    <source>
        <strain evidence="10 13">TMS7</strain>
    </source>
</reference>
<dbReference type="GO" id="GO:0005506">
    <property type="term" value="F:iron ion binding"/>
    <property type="evidence" value="ECO:0007669"/>
    <property type="project" value="InterPro"/>
</dbReference>
<comment type="cofactor">
    <cofactor evidence="7">
        <name>heme</name>
        <dbReference type="ChEBI" id="CHEBI:30413"/>
    </cofactor>
</comment>
<keyword evidence="4 8" id="KW-0560">Oxidoreductase</keyword>